<keyword evidence="2" id="KW-0413">Isomerase</keyword>
<feature type="domain" description="PPIase cyclophilin-type" evidence="4">
    <location>
        <begin position="76"/>
        <end position="228"/>
    </location>
</feature>
<dbReference type="Pfam" id="PF00160">
    <property type="entry name" value="Pro_isomerase"/>
    <property type="match status" value="1"/>
</dbReference>
<dbReference type="EMBL" id="BJMH01000016">
    <property type="protein sequence ID" value="GEB33772.1"/>
    <property type="molecule type" value="Genomic_DNA"/>
</dbReference>
<dbReference type="SUPFAM" id="SSF50891">
    <property type="entry name" value="Cyclophilin-like"/>
    <property type="match status" value="1"/>
</dbReference>
<dbReference type="GO" id="GO:0006457">
    <property type="term" value="P:protein folding"/>
    <property type="evidence" value="ECO:0007669"/>
    <property type="project" value="InterPro"/>
</dbReference>
<accession>A0A4Y3PH07</accession>
<comment type="similarity">
    <text evidence="2">Belongs to the cyclophilin-type PPIase family.</text>
</comment>
<gene>
    <name evidence="5" type="ORF">BPA01_33520</name>
</gene>
<dbReference type="AlphaFoldDB" id="A0A4Y3PH07"/>
<keyword evidence="6" id="KW-1185">Reference proteome</keyword>
<dbReference type="PANTHER" id="PTHR45625">
    <property type="entry name" value="PEPTIDYL-PROLYL CIS-TRANS ISOMERASE-RELATED"/>
    <property type="match status" value="1"/>
</dbReference>
<dbReference type="CDD" id="cd00317">
    <property type="entry name" value="cyclophilin"/>
    <property type="match status" value="1"/>
</dbReference>
<dbReference type="PANTHER" id="PTHR45625:SF16">
    <property type="entry name" value="PEPTIDYL-PROLYL CIS-TRANS ISOMERASE"/>
    <property type="match status" value="1"/>
</dbReference>
<dbReference type="PROSITE" id="PS00170">
    <property type="entry name" value="CSA_PPIASE_1"/>
    <property type="match status" value="1"/>
</dbReference>
<sequence>MKKFFMTLFTCLMAIALVAGCSSAKNETAPTQPTAPTEKPGSNEPSQPVAPTGEKKYEKAPDMQIDKNKSYQAKISTTMGDITIDLFAKDAPVTVNNFVFLAKDKFYDGVIFHRVIQNFMIQTGDPLGIGVGGPGYTFQDELKNGHKYEPGVVAMANAGANTNGSQFFIGSGKDVEGLENAPNYTIFGKVVGGMDVVQKIAATKVKPNPQTNEPSSPEQTIKINTITITEK</sequence>
<dbReference type="GO" id="GO:0003755">
    <property type="term" value="F:peptidyl-prolyl cis-trans isomerase activity"/>
    <property type="evidence" value="ECO:0007669"/>
    <property type="project" value="UniProtKB-UniRule"/>
</dbReference>
<dbReference type="InterPro" id="IPR020892">
    <property type="entry name" value="Cyclophilin-type_PPIase_CS"/>
</dbReference>
<dbReference type="RefSeq" id="WP_122965386.1">
    <property type="nucleotide sequence ID" value="NZ_BJMH01000016.1"/>
</dbReference>
<dbReference type="Gene3D" id="2.40.100.10">
    <property type="entry name" value="Cyclophilin-like"/>
    <property type="match status" value="1"/>
</dbReference>
<dbReference type="STRING" id="54914.AV540_00505"/>
<comment type="catalytic activity">
    <reaction evidence="2">
        <text>[protein]-peptidylproline (omega=180) = [protein]-peptidylproline (omega=0)</text>
        <dbReference type="Rhea" id="RHEA:16237"/>
        <dbReference type="Rhea" id="RHEA-COMP:10747"/>
        <dbReference type="Rhea" id="RHEA-COMP:10748"/>
        <dbReference type="ChEBI" id="CHEBI:83833"/>
        <dbReference type="ChEBI" id="CHEBI:83834"/>
        <dbReference type="EC" id="5.2.1.8"/>
    </reaction>
</comment>
<feature type="compositionally biased region" description="Basic and acidic residues" evidence="3">
    <location>
        <begin position="53"/>
        <end position="63"/>
    </location>
</feature>
<dbReference type="InterPro" id="IPR002130">
    <property type="entry name" value="Cyclophilin-type_PPIase_dom"/>
</dbReference>
<comment type="caution">
    <text evidence="5">The sequence shown here is derived from an EMBL/GenBank/DDBJ whole genome shotgun (WGS) entry which is preliminary data.</text>
</comment>
<dbReference type="InterPro" id="IPR029000">
    <property type="entry name" value="Cyclophilin-like_dom_sf"/>
</dbReference>
<dbReference type="EC" id="5.2.1.8" evidence="2"/>
<organism evidence="5 6">
    <name type="scientific">Brevibacillus parabrevis</name>
    <dbReference type="NCBI Taxonomy" id="54914"/>
    <lineage>
        <taxon>Bacteria</taxon>
        <taxon>Bacillati</taxon>
        <taxon>Bacillota</taxon>
        <taxon>Bacilli</taxon>
        <taxon>Bacillales</taxon>
        <taxon>Paenibacillaceae</taxon>
        <taxon>Brevibacillus</taxon>
    </lineage>
</organism>
<comment type="function">
    <text evidence="1 2">PPIases accelerate the folding of proteins. It catalyzes the cis-trans isomerization of proline imidic peptide bonds in oligopeptides.</text>
</comment>
<evidence type="ECO:0000313" key="5">
    <source>
        <dbReference type="EMBL" id="GEB33772.1"/>
    </source>
</evidence>
<protein>
    <recommendedName>
        <fullName evidence="2">Peptidyl-prolyl cis-trans isomerase</fullName>
        <shortName evidence="2">PPIase</shortName>
        <ecNumber evidence="2">5.2.1.8</ecNumber>
    </recommendedName>
</protein>
<proteinExistence type="inferred from homology"/>
<feature type="signal peptide" evidence="2">
    <location>
        <begin position="1"/>
        <end position="24"/>
    </location>
</feature>
<evidence type="ECO:0000256" key="1">
    <source>
        <dbReference type="ARBA" id="ARBA00002388"/>
    </source>
</evidence>
<evidence type="ECO:0000313" key="6">
    <source>
        <dbReference type="Proteomes" id="UP000316882"/>
    </source>
</evidence>
<keyword evidence="2" id="KW-0697">Rotamase</keyword>
<name>A0A4Y3PH07_BREPA</name>
<dbReference type="InterPro" id="IPR044666">
    <property type="entry name" value="Cyclophilin_A-like"/>
</dbReference>
<feature type="region of interest" description="Disordered" evidence="3">
    <location>
        <begin position="26"/>
        <end position="63"/>
    </location>
</feature>
<feature type="chain" id="PRO_5023120635" description="Peptidyl-prolyl cis-trans isomerase" evidence="2">
    <location>
        <begin position="25"/>
        <end position="231"/>
    </location>
</feature>
<evidence type="ECO:0000256" key="2">
    <source>
        <dbReference type="RuleBase" id="RU363019"/>
    </source>
</evidence>
<dbReference type="PROSITE" id="PS51257">
    <property type="entry name" value="PROKAR_LIPOPROTEIN"/>
    <property type="match status" value="1"/>
</dbReference>
<reference evidence="5 6" key="1">
    <citation type="submission" date="2019-06" db="EMBL/GenBank/DDBJ databases">
        <title>Whole genome shotgun sequence of Brevibacillus parabrevis NBRC 12334.</title>
        <authorList>
            <person name="Hosoyama A."/>
            <person name="Uohara A."/>
            <person name="Ohji S."/>
            <person name="Ichikawa N."/>
        </authorList>
    </citation>
    <scope>NUCLEOTIDE SEQUENCE [LARGE SCALE GENOMIC DNA]</scope>
    <source>
        <strain evidence="5 6">NBRC 12334</strain>
    </source>
</reference>
<feature type="compositionally biased region" description="Low complexity" evidence="3">
    <location>
        <begin position="27"/>
        <end position="40"/>
    </location>
</feature>
<dbReference type="PROSITE" id="PS50072">
    <property type="entry name" value="CSA_PPIASE_2"/>
    <property type="match status" value="1"/>
</dbReference>
<dbReference type="PRINTS" id="PR00153">
    <property type="entry name" value="CSAPPISMRASE"/>
</dbReference>
<evidence type="ECO:0000259" key="4">
    <source>
        <dbReference type="PROSITE" id="PS50072"/>
    </source>
</evidence>
<dbReference type="Proteomes" id="UP000316882">
    <property type="component" value="Unassembled WGS sequence"/>
</dbReference>
<keyword evidence="2" id="KW-0732">Signal</keyword>
<evidence type="ECO:0000256" key="3">
    <source>
        <dbReference type="SAM" id="MobiDB-lite"/>
    </source>
</evidence>